<dbReference type="PIRSF" id="PIRSF017082">
    <property type="entry name" value="YflP"/>
    <property type="match status" value="1"/>
</dbReference>
<gene>
    <name evidence="3" type="ORF">F0Q34_19065</name>
</gene>
<reference evidence="3 4" key="1">
    <citation type="journal article" date="2015" name="Int. J. Syst. Evol. Microbiol.">
        <title>Roseomonas oryzae sp. nov., isolated from paddy rhizosphere soil.</title>
        <authorList>
            <person name="Ramaprasad E.V."/>
            <person name="Sasikala Ch."/>
            <person name="Ramana Ch.V."/>
        </authorList>
    </citation>
    <scope>NUCLEOTIDE SEQUENCE [LARGE SCALE GENOMIC DNA]</scope>
    <source>
        <strain evidence="3 4">KCTC 42542</strain>
    </source>
</reference>
<feature type="chain" id="PRO_5022946160" evidence="2">
    <location>
        <begin position="21"/>
        <end position="321"/>
    </location>
</feature>
<comment type="similarity">
    <text evidence="1">Belongs to the UPF0065 (bug) family.</text>
</comment>
<dbReference type="Gene3D" id="3.40.190.10">
    <property type="entry name" value="Periplasmic binding protein-like II"/>
    <property type="match status" value="1"/>
</dbReference>
<dbReference type="RefSeq" id="WP_149813874.1">
    <property type="nucleotide sequence ID" value="NZ_VUKA01000019.1"/>
</dbReference>
<feature type="signal peptide" evidence="2">
    <location>
        <begin position="1"/>
        <end position="20"/>
    </location>
</feature>
<evidence type="ECO:0000256" key="1">
    <source>
        <dbReference type="ARBA" id="ARBA00006987"/>
    </source>
</evidence>
<dbReference type="InterPro" id="IPR005064">
    <property type="entry name" value="BUG"/>
</dbReference>
<dbReference type="AlphaFoldDB" id="A0A5B2TCW0"/>
<dbReference type="OrthoDB" id="8443386at2"/>
<accession>A0A5B2TCW0</accession>
<dbReference type="CDD" id="cd13578">
    <property type="entry name" value="PBP2_Bug27"/>
    <property type="match status" value="1"/>
</dbReference>
<dbReference type="Pfam" id="PF03401">
    <property type="entry name" value="TctC"/>
    <property type="match status" value="1"/>
</dbReference>
<comment type="caution">
    <text evidence="3">The sequence shown here is derived from an EMBL/GenBank/DDBJ whole genome shotgun (WGS) entry which is preliminary data.</text>
</comment>
<dbReference type="SUPFAM" id="SSF53850">
    <property type="entry name" value="Periplasmic binding protein-like II"/>
    <property type="match status" value="1"/>
</dbReference>
<keyword evidence="4" id="KW-1185">Reference proteome</keyword>
<name>A0A5B2TCW0_9PROT</name>
<evidence type="ECO:0000313" key="3">
    <source>
        <dbReference type="EMBL" id="KAA2211620.1"/>
    </source>
</evidence>
<evidence type="ECO:0000256" key="2">
    <source>
        <dbReference type="SAM" id="SignalP"/>
    </source>
</evidence>
<dbReference type="InterPro" id="IPR042100">
    <property type="entry name" value="Bug_dom1"/>
</dbReference>
<evidence type="ECO:0000313" key="4">
    <source>
        <dbReference type="Proteomes" id="UP000322110"/>
    </source>
</evidence>
<keyword evidence="2" id="KW-0732">Signal</keyword>
<organism evidence="3 4">
    <name type="scientific">Teichococcus oryzae</name>
    <dbReference type="NCBI Taxonomy" id="1608942"/>
    <lineage>
        <taxon>Bacteria</taxon>
        <taxon>Pseudomonadati</taxon>
        <taxon>Pseudomonadota</taxon>
        <taxon>Alphaproteobacteria</taxon>
        <taxon>Acetobacterales</taxon>
        <taxon>Roseomonadaceae</taxon>
        <taxon>Roseomonas</taxon>
    </lineage>
</organism>
<dbReference type="EMBL" id="VUKA01000019">
    <property type="protein sequence ID" value="KAA2211620.1"/>
    <property type="molecule type" value="Genomic_DNA"/>
</dbReference>
<proteinExistence type="inferred from homology"/>
<dbReference type="PANTHER" id="PTHR42928:SF5">
    <property type="entry name" value="BLR1237 PROTEIN"/>
    <property type="match status" value="1"/>
</dbReference>
<protein>
    <submittedName>
        <fullName evidence="3">Tripartite tricarboxylate transporter substrate binding protein</fullName>
    </submittedName>
</protein>
<sequence>MLRRTFLAATAATLSTPAFAQAPAFPNKPVRIVVPLAPGGAADVLARLVADGLGTLWRQPVVVENRPGAGGNIGAEAVARSAGDGYTLLLGTLGIHGASAIYPRLTYDPAKELAPVTVLGDLPNVIVVRPGLEARNLQDLVALARQRPGQLTFGSAGAGSSTHLAGELFMLTAGIQMSHVPYRGSAPALNDLVAGNIDAMFENLPTIPPLVAAGSLRPLAVTSATRSPALPDVPTVEEAGVPGYVATAWLALSAPATVPEPLLEQLNADTRTVLASPVTRARLDKLGITAVGGSVAASRSFFASETEKWNRVIQAAKIRLD</sequence>
<dbReference type="Gene3D" id="3.40.190.150">
    <property type="entry name" value="Bordetella uptake gene, domain 1"/>
    <property type="match status" value="1"/>
</dbReference>
<dbReference type="PANTHER" id="PTHR42928">
    <property type="entry name" value="TRICARBOXYLATE-BINDING PROTEIN"/>
    <property type="match status" value="1"/>
</dbReference>
<dbReference type="Proteomes" id="UP000322110">
    <property type="component" value="Unassembled WGS sequence"/>
</dbReference>